<reference evidence="1 2" key="1">
    <citation type="submission" date="2020-08" db="EMBL/GenBank/DDBJ databases">
        <title>Croceimicrobium hydrocarbonivorans gen. nov., sp. nov., a novel marine bacterium isolated from a bacterial consortium that degrades polyethylene terephthalate.</title>
        <authorList>
            <person name="Liu R."/>
        </authorList>
    </citation>
    <scope>NUCLEOTIDE SEQUENCE [LARGE SCALE GENOMIC DNA]</scope>
    <source>
        <strain evidence="1 2">A20-9</strain>
    </source>
</reference>
<accession>A0A7H0VJ71</accession>
<dbReference type="InterPro" id="IPR027829">
    <property type="entry name" value="DUF4625"/>
</dbReference>
<protein>
    <submittedName>
        <fullName evidence="1">DUF4625 domain-containing protein</fullName>
    </submittedName>
</protein>
<dbReference type="KEGG" id="chyd:H4K34_07975"/>
<evidence type="ECO:0000313" key="1">
    <source>
        <dbReference type="EMBL" id="QNR25769.1"/>
    </source>
</evidence>
<dbReference type="EMBL" id="CP060139">
    <property type="protein sequence ID" value="QNR25769.1"/>
    <property type="molecule type" value="Genomic_DNA"/>
</dbReference>
<name>A0A7H0VJ71_9FLAO</name>
<dbReference type="Gene3D" id="2.60.40.4140">
    <property type="match status" value="1"/>
</dbReference>
<dbReference type="PROSITE" id="PS51257">
    <property type="entry name" value="PROKAR_LIPOPROTEIN"/>
    <property type="match status" value="1"/>
</dbReference>
<keyword evidence="2" id="KW-1185">Reference proteome</keyword>
<proteinExistence type="predicted"/>
<organism evidence="1 2">
    <name type="scientific">Croceimicrobium hydrocarbonivorans</name>
    <dbReference type="NCBI Taxonomy" id="2761580"/>
    <lineage>
        <taxon>Bacteria</taxon>
        <taxon>Pseudomonadati</taxon>
        <taxon>Bacteroidota</taxon>
        <taxon>Flavobacteriia</taxon>
        <taxon>Flavobacteriales</taxon>
        <taxon>Owenweeksiaceae</taxon>
        <taxon>Croceimicrobium</taxon>
    </lineage>
</organism>
<dbReference type="Proteomes" id="UP000516305">
    <property type="component" value="Chromosome"/>
</dbReference>
<dbReference type="RefSeq" id="WP_210760293.1">
    <property type="nucleotide sequence ID" value="NZ_CP060139.1"/>
</dbReference>
<dbReference type="AlphaFoldDB" id="A0A7H0VJ71"/>
<sequence>MRKSYLAMASLAIVAIIMSCNKDEEFIIPEITEYSFNQESQEVVLTAGESFEFQAQVKDNAQLSKLNLSIETNNGNWSYSKSFNLSGTSASVNQQIELSSDATPGSCLIRLTAIDASGNKTSTAFQAMIEDNRPQISLSAPSISPSDNIIHLSAGSPVTFMGLITDNEDLSKVIIQINVKNNIGGPNQVLNEEIDFNGSNDTSWDFNGGYTVMIPQNAISVNYQLTITALDNKGNYGTFKHDVKIAP</sequence>
<dbReference type="Pfam" id="PF15418">
    <property type="entry name" value="DUF4625"/>
    <property type="match status" value="2"/>
</dbReference>
<evidence type="ECO:0000313" key="2">
    <source>
        <dbReference type="Proteomes" id="UP000516305"/>
    </source>
</evidence>
<gene>
    <name evidence="1" type="ORF">H4K34_07975</name>
</gene>